<dbReference type="PANTHER" id="PTHR32089">
    <property type="entry name" value="METHYL-ACCEPTING CHEMOTAXIS PROTEIN MCPB"/>
    <property type="match status" value="1"/>
</dbReference>
<reference evidence="8 9" key="1">
    <citation type="submission" date="2020-07" db="EMBL/GenBank/DDBJ databases">
        <title>Transfer of Campylobacter canadensis to the novel genus Avispirillum gen. nov., that also includes two novel species recovered from migratory waterfowl: Avispirillum anseris sp. nov. and Avispirillum brantae sp. nov.</title>
        <authorList>
            <person name="Miller W.G."/>
            <person name="Chapman M.H."/>
            <person name="Yee E."/>
            <person name="Inglis G.D."/>
        </authorList>
    </citation>
    <scope>NUCLEOTIDE SEQUENCE [LARGE SCALE GENOMIC DNA]</scope>
    <source>
        <strain evidence="8 9">L283</strain>
    </source>
</reference>
<comment type="caution">
    <text evidence="8">The sequence shown here is derived from an EMBL/GenBank/DDBJ whole genome shotgun (WGS) entry which is preliminary data.</text>
</comment>
<feature type="domain" description="Methyl-accepting transducer" evidence="7">
    <location>
        <begin position="114"/>
        <end position="293"/>
    </location>
</feature>
<gene>
    <name evidence="8" type="ORF">AVCANL283_03240</name>
</gene>
<evidence type="ECO:0000256" key="1">
    <source>
        <dbReference type="ARBA" id="ARBA00004141"/>
    </source>
</evidence>
<dbReference type="PROSITE" id="PS50111">
    <property type="entry name" value="CHEMOTAXIS_TRANSDUC_2"/>
    <property type="match status" value="1"/>
</dbReference>
<keyword evidence="5 6" id="KW-0807">Transducer</keyword>
<sequence>MLNFKDKNLEQIISVIKNASNGYLESRVVNIDKKNKYKELADCLNDLLDQVEVSQREISSSVKAAFLNKDFRNLDKKGLKGRFYYNANAMSKAVDSISNSLKAQKANEFAVNIQKISQDNAFINSLSQILSQSLSRVDLIKDSSSSMQEDANNTQEQIKILKASSEQLQNYIQESENIIFTLNEKTKQISSILALIKDITEQTELLSLNAAIEAARAGDLGKGFWVVANEVSNLAQSTQEATNTINLNIKNLEESVQTCLKYSKNISNIQQDNLQKTNSFVDVLEKFNTNSNKNFNIATDCKNIQEDFFIKLYLLFFKANVKESLLNNNIQLNEEFKNSLLNKLPSNKINEFNNLIELYEKIKQSLNIEEKTKFLEEFEIKILKLFEHLND</sequence>
<evidence type="ECO:0000256" key="2">
    <source>
        <dbReference type="ARBA" id="ARBA00022692"/>
    </source>
</evidence>
<comment type="subcellular location">
    <subcellularLocation>
        <location evidence="1">Membrane</location>
        <topology evidence="1">Multi-pass membrane protein</topology>
    </subcellularLocation>
</comment>
<evidence type="ECO:0000256" key="5">
    <source>
        <dbReference type="ARBA" id="ARBA00023224"/>
    </source>
</evidence>
<dbReference type="Gene3D" id="1.10.287.950">
    <property type="entry name" value="Methyl-accepting chemotaxis protein"/>
    <property type="match status" value="1"/>
</dbReference>
<dbReference type="Pfam" id="PF00015">
    <property type="entry name" value="MCPsignal"/>
    <property type="match status" value="1"/>
</dbReference>
<dbReference type="EMBL" id="JACGBB010000005">
    <property type="protein sequence ID" value="MBZ7987130.1"/>
    <property type="molecule type" value="Genomic_DNA"/>
</dbReference>
<organism evidence="8 9">
    <name type="scientific">Campylobacter canadensis</name>
    <dbReference type="NCBI Taxonomy" id="449520"/>
    <lineage>
        <taxon>Bacteria</taxon>
        <taxon>Pseudomonadati</taxon>
        <taxon>Campylobacterota</taxon>
        <taxon>Epsilonproteobacteria</taxon>
        <taxon>Campylobacterales</taxon>
        <taxon>Campylobacteraceae</taxon>
        <taxon>Campylobacter</taxon>
    </lineage>
</organism>
<keyword evidence="2" id="KW-0812">Transmembrane</keyword>
<evidence type="ECO:0000259" key="7">
    <source>
        <dbReference type="PROSITE" id="PS50111"/>
    </source>
</evidence>
<evidence type="ECO:0000256" key="3">
    <source>
        <dbReference type="ARBA" id="ARBA00022989"/>
    </source>
</evidence>
<dbReference type="Proteomes" id="UP000786183">
    <property type="component" value="Unassembled WGS sequence"/>
</dbReference>
<name>A0ABS7WQU5_9BACT</name>
<protein>
    <recommendedName>
        <fullName evidence="7">Methyl-accepting transducer domain-containing protein</fullName>
    </recommendedName>
</protein>
<keyword evidence="4" id="KW-0472">Membrane</keyword>
<evidence type="ECO:0000313" key="9">
    <source>
        <dbReference type="Proteomes" id="UP000786183"/>
    </source>
</evidence>
<proteinExistence type="predicted"/>
<dbReference type="InterPro" id="IPR004089">
    <property type="entry name" value="MCPsignal_dom"/>
</dbReference>
<dbReference type="RefSeq" id="WP_172229637.1">
    <property type="nucleotide sequence ID" value="NZ_CP035946.1"/>
</dbReference>
<accession>A0ABS7WQU5</accession>
<keyword evidence="9" id="KW-1185">Reference proteome</keyword>
<dbReference type="SMART" id="SM00283">
    <property type="entry name" value="MA"/>
    <property type="match status" value="1"/>
</dbReference>
<dbReference type="SUPFAM" id="SSF58104">
    <property type="entry name" value="Methyl-accepting chemotaxis protein (MCP) signaling domain"/>
    <property type="match status" value="1"/>
</dbReference>
<evidence type="ECO:0000256" key="6">
    <source>
        <dbReference type="PROSITE-ProRule" id="PRU00284"/>
    </source>
</evidence>
<evidence type="ECO:0000313" key="8">
    <source>
        <dbReference type="EMBL" id="MBZ7987130.1"/>
    </source>
</evidence>
<evidence type="ECO:0000256" key="4">
    <source>
        <dbReference type="ARBA" id="ARBA00023136"/>
    </source>
</evidence>
<keyword evidence="3" id="KW-1133">Transmembrane helix</keyword>
<dbReference type="PANTHER" id="PTHR32089:SF119">
    <property type="entry name" value="METHYL-ACCEPTING CHEMOTAXIS PROTEIN CTPL"/>
    <property type="match status" value="1"/>
</dbReference>